<proteinExistence type="predicted"/>
<accession>A0AAN5CND8</accession>
<dbReference type="InterPro" id="IPR050358">
    <property type="entry name" value="RSE1/DDB1/CFT1"/>
</dbReference>
<keyword evidence="8" id="KW-1185">Reference proteome</keyword>
<evidence type="ECO:0000256" key="2">
    <source>
        <dbReference type="ARBA" id="ARBA00023242"/>
    </source>
</evidence>
<dbReference type="PANTHER" id="PTHR10644">
    <property type="entry name" value="DNA REPAIR/RNA PROCESSING CPSF FAMILY"/>
    <property type="match status" value="1"/>
</dbReference>
<keyword evidence="2" id="KW-0539">Nucleus</keyword>
<sequence length="1416" mass="157470">AMFSALHETDDSTGVNLCAYGNFIPGSGSQLLTVGRKYLRFFRTNPYALVVQDSEGTEEFAQKTRLECMFSIRLLSAVQDLAVAKIAMFPFADVLFLAFDDAKLSVVGISPTERTLQTLSLHSFEDDTLKEGYIRNFVPPIVRTDPSSRCAAMLLYGRHMAVLPLQDSSNHITSYTVKLTSIDARLENILDMAFLEGYFEPTLLFLYEPLQTTAGRASIRSDTCCIMGVSINARERQQAVVWQMSGLPMDCYRMHSIPSPLGGALVVGTNQVIYLNQSVPPCGVSLNSCTDAFTKFPLKDRKELSIVLDASESTVLSPSKISLCTREGKMLVVELETDSSSNAVKGIDVTVVQDVTVVSTMVRCAEGHLFIGSRLGDSQFMQYTINKEEVAMEDGPTPAKKSYLEEMDDEERALYGEEEEEQTEVKATRTIESWEWRELDRLPNIGPVLSITAGKPKNLSREFEAREEPVFDLVTASGREREGSLCVMQRTIRPNIISSSVIEGAHQLWAVGVREDGSHRYLIVARERSTIVLELGDEMLEIDLPIFIVDEQTITAGELADGAIAVQVTTQSICLVGGDAEQLQRLEVESNFPVMAASIVDPYVSILTENGKIVIYQLVTQPNVHLRELDLSTTQLGMGNVTAMSVYKDLSGLMIRESIGGGRKKRREERMRKELPKGAEKETKEDEEDLEDLLLYGDDTKGKKKDDDHSSSIFSRKRRRVMVTASVIGGEESDTIDPNTMVPTHWIVVAKRDGKMAIYELPNMSLVYQVHRFGMMPVVLSDTTAIDEEKERKEMNAASKTVSEDLDTTVKMEERVVELNLTGMGINQCRPVLFAVLDDTLVAYEVFPADNENEGHLAIRFRRLPLTLPIRSSTFVGLDGKRAPVDCASDQTLIRGSFVTPFERVGPVMHGAFIRGPYPAIVVLSSINGFTVHPISIDGPIRSFTPFNNENAPSGFLYVTEENETMRVASLQPDFNYETSIPLKKVPIEKTVHFVRFCMQRGVYVVVTSRPVRSNRICTLTNEEKQLETLPRPDSFVCPTVDEYAVDLYSDEDWKAVPNTGITLEEMEVVTGCEEVLLRSESTMSGLQNYIVVGTINNYGEEVLIRGRLILIELIEVVPEPGQPTSKHKMKTVYDKEQKGPLTSLCSSDGFLITGMGQKIFIWQYKDNDLQGIAFLDLHYYIHSVTAIRSLTLACDVFASLSLVRFQEKFKALSVASRDGRRDAPPPMTSAFIVDNDHLGFVLSDEEGNLSIFNYLPREGVSGDELTLRGAVNIGSVVNAMIRVKGHTFSLPMSPLVDAEEAGGQQTTVWASLDGSIGYVRAMDEKQFRRLHCLQQSMATVVPQACGLNPKGARSLRPSRPTVVGESTRNVVDVDIVGQFMHLSINDKQELARKLGGNRYQMMDDLIMLQRLSTPF</sequence>
<protein>
    <submittedName>
        <fullName evidence="7">Uncharacterized protein</fullName>
    </submittedName>
</protein>
<feature type="compositionally biased region" description="Basic and acidic residues" evidence="3">
    <location>
        <begin position="668"/>
        <end position="684"/>
    </location>
</feature>
<dbReference type="InterPro" id="IPR058543">
    <property type="entry name" value="Beta-prop_RSE1/DDB1/CPSF1_2nd"/>
</dbReference>
<dbReference type="InterPro" id="IPR004871">
    <property type="entry name" value="RSE1/DDB1/CPSF1_C"/>
</dbReference>
<gene>
    <name evidence="7" type="ORF">PMAYCL1PPCAC_17794</name>
</gene>
<feature type="domain" description="RSE1/DDB1/CPSF1 first beta-propeller" evidence="5">
    <location>
        <begin position="22"/>
        <end position="385"/>
    </location>
</feature>
<dbReference type="GO" id="GO:0003676">
    <property type="term" value="F:nucleic acid binding"/>
    <property type="evidence" value="ECO:0007669"/>
    <property type="project" value="InterPro"/>
</dbReference>
<reference evidence="8" key="1">
    <citation type="submission" date="2022-10" db="EMBL/GenBank/DDBJ databases">
        <title>Genome assembly of Pristionchus species.</title>
        <authorList>
            <person name="Yoshida K."/>
            <person name="Sommer R.J."/>
        </authorList>
    </citation>
    <scope>NUCLEOTIDE SEQUENCE [LARGE SCALE GENOMIC DNA]</scope>
    <source>
        <strain evidence="8">RS5460</strain>
    </source>
</reference>
<organism evidence="7 8">
    <name type="scientific">Pristionchus mayeri</name>
    <dbReference type="NCBI Taxonomy" id="1317129"/>
    <lineage>
        <taxon>Eukaryota</taxon>
        <taxon>Metazoa</taxon>
        <taxon>Ecdysozoa</taxon>
        <taxon>Nematoda</taxon>
        <taxon>Chromadorea</taxon>
        <taxon>Rhabditida</taxon>
        <taxon>Rhabditina</taxon>
        <taxon>Diplogasteromorpha</taxon>
        <taxon>Diplogasteroidea</taxon>
        <taxon>Neodiplogasteridae</taxon>
        <taxon>Pristionchus</taxon>
    </lineage>
</organism>
<dbReference type="Gene3D" id="1.10.150.910">
    <property type="match status" value="1"/>
</dbReference>
<name>A0AAN5CND8_9BILA</name>
<feature type="domain" description="RSE1/DDB1/CPSF1 second beta-propeller" evidence="6">
    <location>
        <begin position="494"/>
        <end position="969"/>
    </location>
</feature>
<dbReference type="Pfam" id="PF03178">
    <property type="entry name" value="CPSF_A"/>
    <property type="match status" value="1"/>
</dbReference>
<evidence type="ECO:0000259" key="6">
    <source>
        <dbReference type="Pfam" id="PF23726"/>
    </source>
</evidence>
<dbReference type="Proteomes" id="UP001328107">
    <property type="component" value="Unassembled WGS sequence"/>
</dbReference>
<dbReference type="Pfam" id="PF10433">
    <property type="entry name" value="Beta-prop_RSE1_1st"/>
    <property type="match status" value="1"/>
</dbReference>
<comment type="caution">
    <text evidence="7">The sequence shown here is derived from an EMBL/GenBank/DDBJ whole genome shotgun (WGS) entry which is preliminary data.</text>
</comment>
<dbReference type="GO" id="GO:0005634">
    <property type="term" value="C:nucleus"/>
    <property type="evidence" value="ECO:0007669"/>
    <property type="project" value="UniProtKB-SubCell"/>
</dbReference>
<evidence type="ECO:0000313" key="8">
    <source>
        <dbReference type="Proteomes" id="UP001328107"/>
    </source>
</evidence>
<dbReference type="InterPro" id="IPR015943">
    <property type="entry name" value="WD40/YVTN_repeat-like_dom_sf"/>
</dbReference>
<comment type="subcellular location">
    <subcellularLocation>
        <location evidence="1">Nucleus</location>
    </subcellularLocation>
</comment>
<evidence type="ECO:0000259" key="5">
    <source>
        <dbReference type="Pfam" id="PF10433"/>
    </source>
</evidence>
<evidence type="ECO:0000256" key="1">
    <source>
        <dbReference type="ARBA" id="ARBA00004123"/>
    </source>
</evidence>
<evidence type="ECO:0000256" key="3">
    <source>
        <dbReference type="SAM" id="MobiDB-lite"/>
    </source>
</evidence>
<evidence type="ECO:0000313" key="7">
    <source>
        <dbReference type="EMBL" id="GMR47599.1"/>
    </source>
</evidence>
<dbReference type="InterPro" id="IPR018846">
    <property type="entry name" value="Beta-prop_RSE1/DDB1/CPSF1_1st"/>
</dbReference>
<dbReference type="Gene3D" id="2.130.10.10">
    <property type="entry name" value="YVTN repeat-like/Quinoprotein amine dehydrogenase"/>
    <property type="match status" value="2"/>
</dbReference>
<feature type="domain" description="RSE1/DDB1/CPSF1 C-terminal" evidence="4">
    <location>
        <begin position="1044"/>
        <end position="1381"/>
    </location>
</feature>
<dbReference type="EMBL" id="BTRK01000004">
    <property type="protein sequence ID" value="GMR47599.1"/>
    <property type="molecule type" value="Genomic_DNA"/>
</dbReference>
<evidence type="ECO:0000259" key="4">
    <source>
        <dbReference type="Pfam" id="PF03178"/>
    </source>
</evidence>
<feature type="region of interest" description="Disordered" evidence="3">
    <location>
        <begin position="661"/>
        <end position="691"/>
    </location>
</feature>
<feature type="non-terminal residue" evidence="7">
    <location>
        <position position="1"/>
    </location>
</feature>
<dbReference type="Pfam" id="PF23726">
    <property type="entry name" value="Beta-prop_RSE1_2nd"/>
    <property type="match status" value="1"/>
</dbReference>